<gene>
    <name evidence="12" type="ORF">Cgig2_018658</name>
</gene>
<proteinExistence type="inferred from homology"/>
<evidence type="ECO:0000256" key="7">
    <source>
        <dbReference type="ARBA" id="ARBA00023002"/>
    </source>
</evidence>
<organism evidence="12 13">
    <name type="scientific">Carnegiea gigantea</name>
    <dbReference type="NCBI Taxonomy" id="171969"/>
    <lineage>
        <taxon>Eukaryota</taxon>
        <taxon>Viridiplantae</taxon>
        <taxon>Streptophyta</taxon>
        <taxon>Embryophyta</taxon>
        <taxon>Tracheophyta</taxon>
        <taxon>Spermatophyta</taxon>
        <taxon>Magnoliopsida</taxon>
        <taxon>eudicotyledons</taxon>
        <taxon>Gunneridae</taxon>
        <taxon>Pentapetalae</taxon>
        <taxon>Caryophyllales</taxon>
        <taxon>Cactineae</taxon>
        <taxon>Cactaceae</taxon>
        <taxon>Cactoideae</taxon>
        <taxon>Echinocereeae</taxon>
        <taxon>Carnegiea</taxon>
    </lineage>
</organism>
<keyword evidence="8 11" id="KW-0503">Monooxygenase</keyword>
<evidence type="ECO:0000256" key="2">
    <source>
        <dbReference type="ARBA" id="ARBA00004814"/>
    </source>
</evidence>
<dbReference type="GO" id="GO:0009851">
    <property type="term" value="P:auxin biosynthetic process"/>
    <property type="evidence" value="ECO:0007669"/>
    <property type="project" value="UniProtKB-KW"/>
</dbReference>
<dbReference type="OrthoDB" id="66881at2759"/>
<name>A0A9Q1KFP3_9CARY</name>
<comment type="catalytic activity">
    <reaction evidence="10">
        <text>indole-3-pyruvate + NADPH + O2 + H(+) = (indol-3-yl)acetate + CO2 + NADP(+) + H2O</text>
        <dbReference type="Rhea" id="RHEA:34331"/>
        <dbReference type="ChEBI" id="CHEBI:15377"/>
        <dbReference type="ChEBI" id="CHEBI:15378"/>
        <dbReference type="ChEBI" id="CHEBI:15379"/>
        <dbReference type="ChEBI" id="CHEBI:16526"/>
        <dbReference type="ChEBI" id="CHEBI:17640"/>
        <dbReference type="ChEBI" id="CHEBI:30854"/>
        <dbReference type="ChEBI" id="CHEBI:57783"/>
        <dbReference type="ChEBI" id="CHEBI:58349"/>
        <dbReference type="EC" id="1.14.13.168"/>
    </reaction>
</comment>
<evidence type="ECO:0000313" key="13">
    <source>
        <dbReference type="Proteomes" id="UP001153076"/>
    </source>
</evidence>
<keyword evidence="9" id="KW-0073">Auxin biosynthesis</keyword>
<evidence type="ECO:0000256" key="6">
    <source>
        <dbReference type="ARBA" id="ARBA00022857"/>
    </source>
</evidence>
<reference evidence="12" key="1">
    <citation type="submission" date="2022-04" db="EMBL/GenBank/DDBJ databases">
        <title>Carnegiea gigantea Genome sequencing and assembly v2.</title>
        <authorList>
            <person name="Copetti D."/>
            <person name="Sanderson M.J."/>
            <person name="Burquez A."/>
            <person name="Wojciechowski M.F."/>
        </authorList>
    </citation>
    <scope>NUCLEOTIDE SEQUENCE</scope>
    <source>
        <strain evidence="12">SGP5-SGP5p</strain>
        <tissue evidence="12">Aerial part</tissue>
    </source>
</reference>
<dbReference type="Gene3D" id="3.50.50.60">
    <property type="entry name" value="FAD/NAD(P)-binding domain"/>
    <property type="match status" value="1"/>
</dbReference>
<keyword evidence="13" id="KW-1185">Reference proteome</keyword>
<dbReference type="Proteomes" id="UP001153076">
    <property type="component" value="Unassembled WGS sequence"/>
</dbReference>
<keyword evidence="7 11" id="KW-0560">Oxidoreductase</keyword>
<dbReference type="GO" id="GO:0004499">
    <property type="term" value="F:N,N-dimethylaniline monooxygenase activity"/>
    <property type="evidence" value="ECO:0007669"/>
    <property type="project" value="InterPro"/>
</dbReference>
<dbReference type="GO" id="GO:0050660">
    <property type="term" value="F:flavin adenine dinucleotide binding"/>
    <property type="evidence" value="ECO:0007669"/>
    <property type="project" value="InterPro"/>
</dbReference>
<evidence type="ECO:0000256" key="5">
    <source>
        <dbReference type="ARBA" id="ARBA00022827"/>
    </source>
</evidence>
<evidence type="ECO:0000256" key="1">
    <source>
        <dbReference type="ARBA" id="ARBA00001974"/>
    </source>
</evidence>
<evidence type="ECO:0000256" key="10">
    <source>
        <dbReference type="ARBA" id="ARBA00047707"/>
    </source>
</evidence>
<comment type="cofactor">
    <cofactor evidence="1 11">
        <name>FAD</name>
        <dbReference type="ChEBI" id="CHEBI:57692"/>
    </cofactor>
</comment>
<keyword evidence="4 11" id="KW-0285">Flavoprotein</keyword>
<dbReference type="InterPro" id="IPR020946">
    <property type="entry name" value="Flavin_mOase-like"/>
</dbReference>
<keyword evidence="6" id="KW-0521">NADP</keyword>
<dbReference type="EMBL" id="JAKOGI010000142">
    <property type="protein sequence ID" value="KAJ8442402.1"/>
    <property type="molecule type" value="Genomic_DNA"/>
</dbReference>
<evidence type="ECO:0000256" key="9">
    <source>
        <dbReference type="ARBA" id="ARBA00023070"/>
    </source>
</evidence>
<evidence type="ECO:0000256" key="4">
    <source>
        <dbReference type="ARBA" id="ARBA00022630"/>
    </source>
</evidence>
<dbReference type="Pfam" id="PF00743">
    <property type="entry name" value="FMO-like"/>
    <property type="match status" value="2"/>
</dbReference>
<evidence type="ECO:0000256" key="11">
    <source>
        <dbReference type="RuleBase" id="RU361177"/>
    </source>
</evidence>
<dbReference type="FunFam" id="3.50.50.60:FF:000100">
    <property type="entry name" value="Flavin-containing monooxygenase"/>
    <property type="match status" value="1"/>
</dbReference>
<sequence>MDPTKSELEAKLAHDGPHHQRRWQVWVAGAVVVGAGPSGLAVAACLKVRGIPSLILDRADCLGSLWRVRTYDRLRLHLPKQFCQLPFLPFPSHFPTYLTRDHFISYLDSYANHFHLRPTLGQAVVEAWFDNTLRLWRVRTSVLQKTAIPSPTDRSYTTTECTAGVPGTGTLKELEYLCRWLVVATGENTEPHEPEFEGRGEFVGPVFHSSEYRSGKEFEGKKVLVVGCGNSGMEVALDLCDHNAMASLVVRHSVHVLPQQMLGTSTFGLLTSLLKWFPVKLVDRFLLVMSRLMLGDTAQLGLTRPSAGPLEYKAISGKTPVLDIGTVAKIRAGDIKVYPEIRRLARQGVEFLDGRKENFDTIILATGYKSNVPSWLKDTNMLSEKDGHPVKPFTEGWKGENGLYGVGFTKVGLLGASVDAMRVAEDIERVWKTGAK</sequence>
<dbReference type="PANTHER" id="PTHR43539">
    <property type="entry name" value="FLAVIN-BINDING MONOOXYGENASE-LIKE PROTEIN (AFU_ORTHOLOGUE AFUA_4G09220)"/>
    <property type="match status" value="1"/>
</dbReference>
<evidence type="ECO:0000256" key="3">
    <source>
        <dbReference type="ARBA" id="ARBA00009183"/>
    </source>
</evidence>
<protein>
    <recommendedName>
        <fullName evidence="11">Flavin-containing monooxygenase</fullName>
        <ecNumber evidence="11">1.-.-.-</ecNumber>
    </recommendedName>
</protein>
<keyword evidence="5 11" id="KW-0274">FAD</keyword>
<dbReference type="InterPro" id="IPR000960">
    <property type="entry name" value="Flavin_mOase"/>
</dbReference>
<dbReference type="SUPFAM" id="SSF51905">
    <property type="entry name" value="FAD/NAD(P)-binding domain"/>
    <property type="match status" value="2"/>
</dbReference>
<evidence type="ECO:0000313" key="12">
    <source>
        <dbReference type="EMBL" id="KAJ8442402.1"/>
    </source>
</evidence>
<accession>A0A9Q1KFP3</accession>
<dbReference type="AlphaFoldDB" id="A0A9Q1KFP3"/>
<dbReference type="GO" id="GO:0050661">
    <property type="term" value="F:NADP binding"/>
    <property type="evidence" value="ECO:0007669"/>
    <property type="project" value="InterPro"/>
</dbReference>
<comment type="pathway">
    <text evidence="2">Plant hormone metabolism; auxin biosynthesis.</text>
</comment>
<evidence type="ECO:0000256" key="8">
    <source>
        <dbReference type="ARBA" id="ARBA00023033"/>
    </source>
</evidence>
<dbReference type="InterPro" id="IPR050982">
    <property type="entry name" value="Auxin_biosynth/cation_transpt"/>
</dbReference>
<dbReference type="PANTHER" id="PTHR43539:SF38">
    <property type="entry name" value="INDOLE-3-PYRUVATE MONOOXYGENASE YUCCA6"/>
    <property type="match status" value="1"/>
</dbReference>
<comment type="similarity">
    <text evidence="3 11">Belongs to the FMO family.</text>
</comment>
<dbReference type="GO" id="GO:0103075">
    <property type="term" value="F:indole-3-pyruvate monooxygenase activity"/>
    <property type="evidence" value="ECO:0007669"/>
    <property type="project" value="UniProtKB-EC"/>
</dbReference>
<dbReference type="EC" id="1.-.-.-" evidence="11"/>
<dbReference type="InterPro" id="IPR036188">
    <property type="entry name" value="FAD/NAD-bd_sf"/>
</dbReference>
<dbReference type="PRINTS" id="PR00370">
    <property type="entry name" value="FMOXYGENASE"/>
</dbReference>
<comment type="caution">
    <text evidence="12">The sequence shown here is derived from an EMBL/GenBank/DDBJ whole genome shotgun (WGS) entry which is preliminary data.</text>
</comment>